<protein>
    <submittedName>
        <fullName evidence="1">Uncharacterized protein</fullName>
    </submittedName>
</protein>
<proteinExistence type="predicted"/>
<accession>A0A3T1D7N1</accession>
<evidence type="ECO:0000313" key="2">
    <source>
        <dbReference type="Proteomes" id="UP000289856"/>
    </source>
</evidence>
<dbReference type="Proteomes" id="UP000289856">
    <property type="component" value="Chromosome"/>
</dbReference>
<dbReference type="InterPro" id="IPR027417">
    <property type="entry name" value="P-loop_NTPase"/>
</dbReference>
<keyword evidence="2" id="KW-1185">Reference proteome</keyword>
<gene>
    <name evidence="1" type="ORF">KCTCHS21_34770</name>
</gene>
<dbReference type="OrthoDB" id="9768556at2"/>
<dbReference type="KEGG" id="cohn:KCTCHS21_34770"/>
<organism evidence="1 2">
    <name type="scientific">Cohnella abietis</name>
    <dbReference type="NCBI Taxonomy" id="2507935"/>
    <lineage>
        <taxon>Bacteria</taxon>
        <taxon>Bacillati</taxon>
        <taxon>Bacillota</taxon>
        <taxon>Bacilli</taxon>
        <taxon>Bacillales</taxon>
        <taxon>Paenibacillaceae</taxon>
        <taxon>Cohnella</taxon>
    </lineage>
</organism>
<sequence>MPLTLNKSQEKLARSVFEQIKKGKPVRIIILKARQMGFSTTTEALIYYLSSLQEANNPEQSWQDASHG</sequence>
<dbReference type="EMBL" id="AP019400">
    <property type="protein sequence ID" value="BBI34078.1"/>
    <property type="molecule type" value="Genomic_DNA"/>
</dbReference>
<dbReference type="Gene3D" id="3.40.50.300">
    <property type="entry name" value="P-loop containing nucleotide triphosphate hydrolases"/>
    <property type="match status" value="1"/>
</dbReference>
<evidence type="ECO:0000313" key="1">
    <source>
        <dbReference type="EMBL" id="BBI34078.1"/>
    </source>
</evidence>
<dbReference type="AlphaFoldDB" id="A0A3T1D7N1"/>
<reference evidence="1 2" key="1">
    <citation type="submission" date="2019-01" db="EMBL/GenBank/DDBJ databases">
        <title>Complete genome sequence of Cohnella hallensis HS21 isolated from Korean fir (Abies koreana) rhizospheric soil.</title>
        <authorList>
            <person name="Jiang L."/>
            <person name="Kang S.W."/>
            <person name="Kim S."/>
            <person name="Jung J."/>
            <person name="Kim C.Y."/>
            <person name="Kim D.H."/>
            <person name="Kim S.W."/>
            <person name="Lee J."/>
        </authorList>
    </citation>
    <scope>NUCLEOTIDE SEQUENCE [LARGE SCALE GENOMIC DNA]</scope>
    <source>
        <strain evidence="1 2">HS21</strain>
    </source>
</reference>
<name>A0A3T1D7N1_9BACL</name>
<dbReference type="RefSeq" id="WP_130610831.1">
    <property type="nucleotide sequence ID" value="NZ_AP019400.1"/>
</dbReference>